<evidence type="ECO:0000313" key="1">
    <source>
        <dbReference type="EMBL" id="CAH2088563.1"/>
    </source>
</evidence>
<reference evidence="1" key="1">
    <citation type="submission" date="2022-03" db="EMBL/GenBank/DDBJ databases">
        <authorList>
            <person name="Tunstrom K."/>
        </authorList>
    </citation>
    <scope>NUCLEOTIDE SEQUENCE</scope>
</reference>
<proteinExistence type="predicted"/>
<dbReference type="Proteomes" id="UP001153954">
    <property type="component" value="Unassembled WGS sequence"/>
</dbReference>
<organism evidence="1 2">
    <name type="scientific">Euphydryas editha</name>
    <name type="common">Edith's checkerspot</name>
    <dbReference type="NCBI Taxonomy" id="104508"/>
    <lineage>
        <taxon>Eukaryota</taxon>
        <taxon>Metazoa</taxon>
        <taxon>Ecdysozoa</taxon>
        <taxon>Arthropoda</taxon>
        <taxon>Hexapoda</taxon>
        <taxon>Insecta</taxon>
        <taxon>Pterygota</taxon>
        <taxon>Neoptera</taxon>
        <taxon>Endopterygota</taxon>
        <taxon>Lepidoptera</taxon>
        <taxon>Glossata</taxon>
        <taxon>Ditrysia</taxon>
        <taxon>Papilionoidea</taxon>
        <taxon>Nymphalidae</taxon>
        <taxon>Nymphalinae</taxon>
        <taxon>Euphydryas</taxon>
    </lineage>
</organism>
<gene>
    <name evidence="1" type="ORF">EEDITHA_LOCUS4713</name>
</gene>
<dbReference type="AlphaFoldDB" id="A0AAU9TRP9"/>
<sequence length="158" mass="18373">MECASDHDVIEKTKKRTQMRNNHLYDWVQLVKACKVQKPFKVVVITVNDFFDFAKLKSKKGLFTVKKLDDSGDNLLWEPIKWLQYDKNSVGKINFKKNLDREPPVNVEKKKDLMDMIDLIDESFKEFYIKIKTVNDVSASTDPDLDADNPDEEGSEVL</sequence>
<comment type="caution">
    <text evidence="1">The sequence shown here is derived from an EMBL/GenBank/DDBJ whole genome shotgun (WGS) entry which is preliminary data.</text>
</comment>
<dbReference type="EMBL" id="CAKOGL010000007">
    <property type="protein sequence ID" value="CAH2088563.1"/>
    <property type="molecule type" value="Genomic_DNA"/>
</dbReference>
<accession>A0AAU9TRP9</accession>
<evidence type="ECO:0000313" key="2">
    <source>
        <dbReference type="Proteomes" id="UP001153954"/>
    </source>
</evidence>
<keyword evidence="2" id="KW-1185">Reference proteome</keyword>
<name>A0AAU9TRP9_EUPED</name>
<protein>
    <submittedName>
        <fullName evidence="1">Uncharacterized protein</fullName>
    </submittedName>
</protein>